<dbReference type="PRINTS" id="PR00344">
    <property type="entry name" value="BCTRLSENSOR"/>
</dbReference>
<dbReference type="InterPro" id="IPR004358">
    <property type="entry name" value="Sig_transdc_His_kin-like_C"/>
</dbReference>
<evidence type="ECO:0000256" key="1">
    <source>
        <dbReference type="ARBA" id="ARBA00000085"/>
    </source>
</evidence>
<evidence type="ECO:0000256" key="2">
    <source>
        <dbReference type="ARBA" id="ARBA00012438"/>
    </source>
</evidence>
<dbReference type="CDD" id="cd16922">
    <property type="entry name" value="HATPase_EvgS-ArcB-TorS-like"/>
    <property type="match status" value="1"/>
</dbReference>
<feature type="transmembrane region" description="Helical" evidence="7">
    <location>
        <begin position="83"/>
        <end position="102"/>
    </location>
</feature>
<evidence type="ECO:0000313" key="11">
    <source>
        <dbReference type="Proteomes" id="UP001501510"/>
    </source>
</evidence>
<dbReference type="SUPFAM" id="SSF47384">
    <property type="entry name" value="Homodimeric domain of signal transducing histidine kinase"/>
    <property type="match status" value="1"/>
</dbReference>
<dbReference type="PROSITE" id="PS50109">
    <property type="entry name" value="HIS_KIN"/>
    <property type="match status" value="1"/>
</dbReference>
<dbReference type="RefSeq" id="WP_343762842.1">
    <property type="nucleotide sequence ID" value="NZ_BAAACG010000013.1"/>
</dbReference>
<feature type="domain" description="PAS" evidence="9">
    <location>
        <begin position="240"/>
        <end position="287"/>
    </location>
</feature>
<dbReference type="PROSITE" id="PS50112">
    <property type="entry name" value="PAS"/>
    <property type="match status" value="1"/>
</dbReference>
<evidence type="ECO:0000256" key="4">
    <source>
        <dbReference type="ARBA" id="ARBA00022679"/>
    </source>
</evidence>
<keyword evidence="11" id="KW-1185">Reference proteome</keyword>
<dbReference type="NCBIfam" id="TIGR00229">
    <property type="entry name" value="sensory_box"/>
    <property type="match status" value="1"/>
</dbReference>
<name>A0ABP3UZU2_9CLOT</name>
<keyword evidence="5 10" id="KW-0418">Kinase</keyword>
<dbReference type="Pfam" id="PF08447">
    <property type="entry name" value="PAS_3"/>
    <property type="match status" value="1"/>
</dbReference>
<dbReference type="CDD" id="cd00130">
    <property type="entry name" value="PAS"/>
    <property type="match status" value="1"/>
</dbReference>
<keyword evidence="7" id="KW-1133">Transmembrane helix</keyword>
<dbReference type="InterPro" id="IPR050736">
    <property type="entry name" value="Sensor_HK_Regulatory"/>
</dbReference>
<evidence type="ECO:0000256" key="3">
    <source>
        <dbReference type="ARBA" id="ARBA00022553"/>
    </source>
</evidence>
<dbReference type="InterPro" id="IPR003594">
    <property type="entry name" value="HATPase_dom"/>
</dbReference>
<dbReference type="EC" id="2.7.13.3" evidence="2"/>
<dbReference type="InterPro" id="IPR005467">
    <property type="entry name" value="His_kinase_dom"/>
</dbReference>
<evidence type="ECO:0000256" key="7">
    <source>
        <dbReference type="SAM" id="Phobius"/>
    </source>
</evidence>
<dbReference type="PANTHER" id="PTHR43711:SF26">
    <property type="entry name" value="SENSOR HISTIDINE KINASE RCSC"/>
    <property type="match status" value="1"/>
</dbReference>
<dbReference type="InterPro" id="IPR036097">
    <property type="entry name" value="HisK_dim/P_sf"/>
</dbReference>
<dbReference type="GO" id="GO:0016301">
    <property type="term" value="F:kinase activity"/>
    <property type="evidence" value="ECO:0007669"/>
    <property type="project" value="UniProtKB-KW"/>
</dbReference>
<evidence type="ECO:0000259" key="9">
    <source>
        <dbReference type="PROSITE" id="PS50112"/>
    </source>
</evidence>
<dbReference type="Gene3D" id="3.30.565.10">
    <property type="entry name" value="Histidine kinase-like ATPase, C-terminal domain"/>
    <property type="match status" value="1"/>
</dbReference>
<evidence type="ECO:0000256" key="6">
    <source>
        <dbReference type="ARBA" id="ARBA00023012"/>
    </source>
</evidence>
<dbReference type="InterPro" id="IPR003661">
    <property type="entry name" value="HisK_dim/P_dom"/>
</dbReference>
<organism evidence="10 11">
    <name type="scientific">Clostridium oceanicum</name>
    <dbReference type="NCBI Taxonomy" id="1543"/>
    <lineage>
        <taxon>Bacteria</taxon>
        <taxon>Bacillati</taxon>
        <taxon>Bacillota</taxon>
        <taxon>Clostridia</taxon>
        <taxon>Eubacteriales</taxon>
        <taxon>Clostridiaceae</taxon>
        <taxon>Clostridium</taxon>
    </lineage>
</organism>
<dbReference type="PANTHER" id="PTHR43711">
    <property type="entry name" value="TWO-COMPONENT HISTIDINE KINASE"/>
    <property type="match status" value="1"/>
</dbReference>
<feature type="transmembrane region" description="Helical" evidence="7">
    <location>
        <begin position="108"/>
        <end position="126"/>
    </location>
</feature>
<gene>
    <name evidence="10" type="ORF">GCM10008906_30270</name>
</gene>
<keyword evidence="6" id="KW-0902">Two-component regulatory system</keyword>
<keyword evidence="4" id="KW-0808">Transferase</keyword>
<keyword evidence="3" id="KW-0597">Phosphoprotein</keyword>
<dbReference type="Pfam" id="PF00512">
    <property type="entry name" value="HisKA"/>
    <property type="match status" value="1"/>
</dbReference>
<dbReference type="Gene3D" id="3.30.450.20">
    <property type="entry name" value="PAS domain"/>
    <property type="match status" value="1"/>
</dbReference>
<dbReference type="Gene3D" id="1.10.287.130">
    <property type="match status" value="1"/>
</dbReference>
<keyword evidence="7" id="KW-0472">Membrane</keyword>
<feature type="transmembrane region" description="Helical" evidence="7">
    <location>
        <begin position="56"/>
        <end position="76"/>
    </location>
</feature>
<keyword evidence="7" id="KW-0812">Transmembrane</keyword>
<dbReference type="SMART" id="SM00387">
    <property type="entry name" value="HATPase_c"/>
    <property type="match status" value="1"/>
</dbReference>
<feature type="transmembrane region" description="Helical" evidence="7">
    <location>
        <begin position="12"/>
        <end position="36"/>
    </location>
</feature>
<dbReference type="SUPFAM" id="SSF55874">
    <property type="entry name" value="ATPase domain of HSP90 chaperone/DNA topoisomerase II/histidine kinase"/>
    <property type="match status" value="1"/>
</dbReference>
<proteinExistence type="predicted"/>
<comment type="catalytic activity">
    <reaction evidence="1">
        <text>ATP + protein L-histidine = ADP + protein N-phospho-L-histidine.</text>
        <dbReference type="EC" id="2.7.13.3"/>
    </reaction>
</comment>
<dbReference type="CDD" id="cd00082">
    <property type="entry name" value="HisKA"/>
    <property type="match status" value="1"/>
</dbReference>
<dbReference type="InterPro" id="IPR013655">
    <property type="entry name" value="PAS_fold_3"/>
</dbReference>
<dbReference type="Proteomes" id="UP001501510">
    <property type="component" value="Unassembled WGS sequence"/>
</dbReference>
<feature type="transmembrane region" description="Helical" evidence="7">
    <location>
        <begin position="162"/>
        <end position="181"/>
    </location>
</feature>
<dbReference type="SMART" id="SM00388">
    <property type="entry name" value="HisKA"/>
    <property type="match status" value="1"/>
</dbReference>
<reference evidence="11" key="1">
    <citation type="journal article" date="2019" name="Int. J. Syst. Evol. Microbiol.">
        <title>The Global Catalogue of Microorganisms (GCM) 10K type strain sequencing project: providing services to taxonomists for standard genome sequencing and annotation.</title>
        <authorList>
            <consortium name="The Broad Institute Genomics Platform"/>
            <consortium name="The Broad Institute Genome Sequencing Center for Infectious Disease"/>
            <person name="Wu L."/>
            <person name="Ma J."/>
        </authorList>
    </citation>
    <scope>NUCLEOTIDE SEQUENCE [LARGE SCALE GENOMIC DNA]</scope>
    <source>
        <strain evidence="11">JCM 1407</strain>
    </source>
</reference>
<evidence type="ECO:0000259" key="8">
    <source>
        <dbReference type="PROSITE" id="PS50109"/>
    </source>
</evidence>
<feature type="domain" description="Histidine kinase" evidence="8">
    <location>
        <begin position="365"/>
        <end position="587"/>
    </location>
</feature>
<dbReference type="EMBL" id="BAAACG010000013">
    <property type="protein sequence ID" value="GAA0744829.1"/>
    <property type="molecule type" value="Genomic_DNA"/>
</dbReference>
<evidence type="ECO:0000256" key="5">
    <source>
        <dbReference type="ARBA" id="ARBA00022777"/>
    </source>
</evidence>
<dbReference type="SUPFAM" id="SSF55785">
    <property type="entry name" value="PYP-like sensor domain (PAS domain)"/>
    <property type="match status" value="1"/>
</dbReference>
<dbReference type="InterPro" id="IPR035965">
    <property type="entry name" value="PAS-like_dom_sf"/>
</dbReference>
<comment type="caution">
    <text evidence="10">The sequence shown here is derived from an EMBL/GenBank/DDBJ whole genome shotgun (WGS) entry which is preliminary data.</text>
</comment>
<sequence>MDNLDNTRKKSIYNILSAVKLTSIFFYAIVIYSHIFGDFNDSIQSNNYLNITTSKLLLTLIILIYCCWSILSLKLINSKYIKIIGIIENFIFIIFFTSLIMVSKSNVTQYKILFIFIIITATLQAGMTYGMSLAIISSSIILILDLVYKVTNGVNLWFENDLILAAVFILTAWPLGCYVKIEKETSKIKDSQLKNLNDQLIKQNEKHKYIEKMLLKNEDCYNMLIKNSKDAIFVHRKDNLIFWNESAVELCGLENYEDLKDETILTFTPDEDKEYIKDKIEKIYSKETTSMTIEQRIKRKDGSIVIVEDISQYFIYEGKPTVISIYHDITSEKQVVELEKDVKKNKDLLDESREFNRLITEFLSNISHELKTPLNVIFTALQVLKLYNENEKEDIVLKRANYLKVMKQNCYRLMRLINNLLDMTKIDSGFFKLNLGNYDIVNATEDLCLSIAPYVESKGLQLIFDTEIEEKVMAFDGDKIERIVLNLLSNAIKFTNVNGKIYVNIRDLDDYISISVRDTGIGIPKDKLRTIFERFEQVDKTFRRDREGSGIGLYLVKSFVEIHGGKIDIKSEIGKGSEFTITLPVKLLDNGSYDENPMHETSIESINIEFSDIDSDSKSIS</sequence>
<dbReference type="InterPro" id="IPR036890">
    <property type="entry name" value="HATPase_C_sf"/>
</dbReference>
<accession>A0ABP3UZU2</accession>
<evidence type="ECO:0000313" key="10">
    <source>
        <dbReference type="EMBL" id="GAA0744829.1"/>
    </source>
</evidence>
<dbReference type="Pfam" id="PF02518">
    <property type="entry name" value="HATPase_c"/>
    <property type="match status" value="1"/>
</dbReference>
<protein>
    <recommendedName>
        <fullName evidence="2">histidine kinase</fullName>
        <ecNumber evidence="2">2.7.13.3</ecNumber>
    </recommendedName>
</protein>
<dbReference type="InterPro" id="IPR000014">
    <property type="entry name" value="PAS"/>
</dbReference>